<dbReference type="AlphaFoldDB" id="A0A9J6B491"/>
<evidence type="ECO:0000313" key="2">
    <source>
        <dbReference type="EMBL" id="KAG5631444.1"/>
    </source>
</evidence>
<feature type="region of interest" description="Disordered" evidence="1">
    <location>
        <begin position="1"/>
        <end position="53"/>
    </location>
</feature>
<reference evidence="2 3" key="1">
    <citation type="submission" date="2020-09" db="EMBL/GenBank/DDBJ databases">
        <title>De no assembly of potato wild relative species, Solanum commersonii.</title>
        <authorList>
            <person name="Cho K."/>
        </authorList>
    </citation>
    <scope>NUCLEOTIDE SEQUENCE [LARGE SCALE GENOMIC DNA]</scope>
    <source>
        <strain evidence="2">LZ3.2</strain>
        <tissue evidence="2">Leaf</tissue>
    </source>
</reference>
<accession>A0A9J6B491</accession>
<protein>
    <submittedName>
        <fullName evidence="2">Uncharacterized protein</fullName>
    </submittedName>
</protein>
<evidence type="ECO:0000313" key="3">
    <source>
        <dbReference type="Proteomes" id="UP000824120"/>
    </source>
</evidence>
<dbReference type="Proteomes" id="UP000824120">
    <property type="component" value="Chromosome 1"/>
</dbReference>
<evidence type="ECO:0000256" key="1">
    <source>
        <dbReference type="SAM" id="MobiDB-lite"/>
    </source>
</evidence>
<keyword evidence="3" id="KW-1185">Reference proteome</keyword>
<dbReference type="EMBL" id="JACXVP010000001">
    <property type="protein sequence ID" value="KAG5631444.1"/>
    <property type="molecule type" value="Genomic_DNA"/>
</dbReference>
<gene>
    <name evidence="2" type="ORF">H5410_003161</name>
</gene>
<feature type="compositionally biased region" description="Polar residues" evidence="1">
    <location>
        <begin position="13"/>
        <end position="22"/>
    </location>
</feature>
<sequence>MVDEQMGMDINPLQAQYMNTPRNVPPDKSCEECQINKGPPDGDNQSLNDPDEDDEISELLIKAFSPSPDKGLEEEIQHVANIQGGLSPRGLHHDRFQFKKQDINTITAGRPNTRLFSSRSSQ</sequence>
<comment type="caution">
    <text evidence="2">The sequence shown here is derived from an EMBL/GenBank/DDBJ whole genome shotgun (WGS) entry which is preliminary data.</text>
</comment>
<name>A0A9J6B491_SOLCO</name>
<organism evidence="2 3">
    <name type="scientific">Solanum commersonii</name>
    <name type="common">Commerson's wild potato</name>
    <name type="synonym">Commerson's nightshade</name>
    <dbReference type="NCBI Taxonomy" id="4109"/>
    <lineage>
        <taxon>Eukaryota</taxon>
        <taxon>Viridiplantae</taxon>
        <taxon>Streptophyta</taxon>
        <taxon>Embryophyta</taxon>
        <taxon>Tracheophyta</taxon>
        <taxon>Spermatophyta</taxon>
        <taxon>Magnoliopsida</taxon>
        <taxon>eudicotyledons</taxon>
        <taxon>Gunneridae</taxon>
        <taxon>Pentapetalae</taxon>
        <taxon>asterids</taxon>
        <taxon>lamiids</taxon>
        <taxon>Solanales</taxon>
        <taxon>Solanaceae</taxon>
        <taxon>Solanoideae</taxon>
        <taxon>Solaneae</taxon>
        <taxon>Solanum</taxon>
    </lineage>
</organism>
<proteinExistence type="predicted"/>
<dbReference type="OrthoDB" id="1329020at2759"/>